<protein>
    <submittedName>
        <fullName evidence="1">Uncharacterized protein</fullName>
    </submittedName>
</protein>
<sequence>MLPPEDGVEMPYARRRSESTAILETTIHEKPLAIIQTHLPRLPHLSSASQHADTACNFEIKMLKPGRRSHSSSTAAELEVIKQQTAFCSRSLLVLRLTDSEL</sequence>
<dbReference type="AlphaFoldDB" id="A0A444FWB5"/>
<evidence type="ECO:0000313" key="1">
    <source>
        <dbReference type="EMBL" id="RRT35948.1"/>
    </source>
</evidence>
<organism evidence="1 2">
    <name type="scientific">Ensete ventricosum</name>
    <name type="common">Abyssinian banana</name>
    <name type="synonym">Musa ensete</name>
    <dbReference type="NCBI Taxonomy" id="4639"/>
    <lineage>
        <taxon>Eukaryota</taxon>
        <taxon>Viridiplantae</taxon>
        <taxon>Streptophyta</taxon>
        <taxon>Embryophyta</taxon>
        <taxon>Tracheophyta</taxon>
        <taxon>Spermatophyta</taxon>
        <taxon>Magnoliopsida</taxon>
        <taxon>Liliopsida</taxon>
        <taxon>Zingiberales</taxon>
        <taxon>Musaceae</taxon>
        <taxon>Ensete</taxon>
    </lineage>
</organism>
<gene>
    <name evidence="1" type="ORF">B296_00024844</name>
</gene>
<evidence type="ECO:0000313" key="2">
    <source>
        <dbReference type="Proteomes" id="UP000287651"/>
    </source>
</evidence>
<dbReference type="Proteomes" id="UP000287651">
    <property type="component" value="Unassembled WGS sequence"/>
</dbReference>
<name>A0A444FWB5_ENSVE</name>
<proteinExistence type="predicted"/>
<dbReference type="EMBL" id="AMZH03024281">
    <property type="protein sequence ID" value="RRT35948.1"/>
    <property type="molecule type" value="Genomic_DNA"/>
</dbReference>
<comment type="caution">
    <text evidence="1">The sequence shown here is derived from an EMBL/GenBank/DDBJ whole genome shotgun (WGS) entry which is preliminary data.</text>
</comment>
<reference evidence="1 2" key="1">
    <citation type="journal article" date="2014" name="Agronomy (Basel)">
        <title>A Draft Genome Sequence for Ensete ventricosum, the Drought-Tolerant Tree Against Hunger.</title>
        <authorList>
            <person name="Harrison J."/>
            <person name="Moore K.A."/>
            <person name="Paszkiewicz K."/>
            <person name="Jones T."/>
            <person name="Grant M."/>
            <person name="Ambacheew D."/>
            <person name="Muzemil S."/>
            <person name="Studholme D.J."/>
        </authorList>
    </citation>
    <scope>NUCLEOTIDE SEQUENCE [LARGE SCALE GENOMIC DNA]</scope>
</reference>
<accession>A0A444FWB5</accession>